<evidence type="ECO:0000313" key="18">
    <source>
        <dbReference type="EMBL" id="PSN75552.1"/>
    </source>
</evidence>
<evidence type="ECO:0000256" key="3">
    <source>
        <dbReference type="ARBA" id="ARBA00011881"/>
    </source>
</evidence>
<keyword evidence="6" id="KW-0597">Phosphoprotein</keyword>
<evidence type="ECO:0000256" key="1">
    <source>
        <dbReference type="ARBA" id="ARBA00005216"/>
    </source>
</evidence>
<dbReference type="FunFam" id="3.30.1330.90:FF:000003">
    <property type="entry name" value="D-3-phosphoglycerate dehydrogenase"/>
    <property type="match status" value="1"/>
</dbReference>
<dbReference type="Gene3D" id="3.40.50.720">
    <property type="entry name" value="NAD(P)-binding Rossmann-like Domain"/>
    <property type="match status" value="2"/>
</dbReference>
<keyword evidence="9 13" id="KW-0560">Oxidoreductase</keyword>
<evidence type="ECO:0000256" key="8">
    <source>
        <dbReference type="ARBA" id="ARBA00022990"/>
    </source>
</evidence>
<dbReference type="CDD" id="cd12173">
    <property type="entry name" value="PGDH_4"/>
    <property type="match status" value="1"/>
</dbReference>
<proteinExistence type="inferred from homology"/>
<dbReference type="SUPFAM" id="SSF52283">
    <property type="entry name" value="Formate/glycerate dehydrogenase catalytic domain-like"/>
    <property type="match status" value="1"/>
</dbReference>
<feature type="region of interest" description="Disordered" evidence="14">
    <location>
        <begin position="449"/>
        <end position="470"/>
    </location>
</feature>
<evidence type="ECO:0000256" key="6">
    <source>
        <dbReference type="ARBA" id="ARBA00022553"/>
    </source>
</evidence>
<dbReference type="InterPro" id="IPR036291">
    <property type="entry name" value="NAD(P)-bd_dom_sf"/>
</dbReference>
<dbReference type="InterPro" id="IPR045865">
    <property type="entry name" value="ACT-like_dom_sf"/>
</dbReference>
<comment type="subunit">
    <text evidence="3">Homotetramer.</text>
</comment>
<dbReference type="InterPro" id="IPR006139">
    <property type="entry name" value="D-isomer_2_OHA_DH_cat_dom"/>
</dbReference>
<evidence type="ECO:0000256" key="5">
    <source>
        <dbReference type="ARBA" id="ARBA00021582"/>
    </source>
</evidence>
<dbReference type="FunFam" id="3.40.50.720:FF:000021">
    <property type="entry name" value="D-3-phosphoglycerate dehydrogenase"/>
    <property type="match status" value="1"/>
</dbReference>
<comment type="catalytic activity">
    <reaction evidence="12 13">
        <text>(2R)-3-phosphoglycerate + NAD(+) = 3-phosphooxypyruvate + NADH + H(+)</text>
        <dbReference type="Rhea" id="RHEA:12641"/>
        <dbReference type="ChEBI" id="CHEBI:15378"/>
        <dbReference type="ChEBI" id="CHEBI:18110"/>
        <dbReference type="ChEBI" id="CHEBI:57540"/>
        <dbReference type="ChEBI" id="CHEBI:57945"/>
        <dbReference type="ChEBI" id="CHEBI:58272"/>
        <dbReference type="EC" id="1.1.1.95"/>
    </reaction>
</comment>
<sequence>MPLPTHSPKPKILIPEKVSPDGLALLKDQFEVDEKKGLGPDELKSIIGEYEALIVRSETKVTAELLGAAKKLKVVARAGVGVDNVDVQSATSHGIIVVNSPSGNINAAAEHTIALLMAVARNIGDASASIKQGKWERSRLVGVEAKGKTLAIVGLGKVVGLTVARIANGLGMRLIAYDPYANPNLAAAASVTLRESLAELLKEADFLTLHTPLIASTKGMIGKAELATMKPTARILNVARGGMIDEDALVEALDAGTIAGAGIDVFTSEPPQPDSSATSLISHPKVVATPHLGASTREAQENVSIDVCEQVVSILSGELPRSAVNAPIILPEEYRTLQPFVTLVEKMGSLYTQHYSSQLNAKSFRTTFDITYEGALATINTTKPLFAALVKGLLTPITSSDGLNINIVNAEILAKERGILINEQRSRENVEDKPYSSFITLRARASRATSHARSDISRSNSPSAARTLKQHENEDQVIQGFVSGNKPFISRLDRFKGEFVPRGTLLICRNYDSCGKIGFVGSLLGKAGVNIKFMNVAPLHEDIEEEYSDAVGNEALMILGLDKPVAEDVIKGLVASEGVLSASVVTL</sequence>
<dbReference type="InterPro" id="IPR006236">
    <property type="entry name" value="PGDH"/>
</dbReference>
<dbReference type="InterPro" id="IPR029009">
    <property type="entry name" value="ASB_dom_sf"/>
</dbReference>
<dbReference type="InterPro" id="IPR045626">
    <property type="entry name" value="PGDH_ASB_dom"/>
</dbReference>
<dbReference type="NCBIfam" id="TIGR01327">
    <property type="entry name" value="PGDH"/>
    <property type="match status" value="1"/>
</dbReference>
<dbReference type="Proteomes" id="UP000240883">
    <property type="component" value="Unassembled WGS sequence"/>
</dbReference>
<evidence type="ECO:0000256" key="4">
    <source>
        <dbReference type="ARBA" id="ARBA00013143"/>
    </source>
</evidence>
<dbReference type="InterPro" id="IPR029753">
    <property type="entry name" value="D-isomer_DH_CS"/>
</dbReference>
<feature type="domain" description="D-isomer specific 2-hydroxyacid dehydrogenase NAD-binding" evidence="16">
    <location>
        <begin position="113"/>
        <end position="293"/>
    </location>
</feature>
<reference evidence="18 19" key="1">
    <citation type="journal article" date="2018" name="Front. Microbiol.">
        <title>Genome-Wide Analysis of Corynespora cassiicola Leaf Fall Disease Putative Effectors.</title>
        <authorList>
            <person name="Lopez D."/>
            <person name="Ribeiro S."/>
            <person name="Label P."/>
            <person name="Fumanal B."/>
            <person name="Venisse J.S."/>
            <person name="Kohler A."/>
            <person name="de Oliveira R.R."/>
            <person name="Labutti K."/>
            <person name="Lipzen A."/>
            <person name="Lail K."/>
            <person name="Bauer D."/>
            <person name="Ohm R.A."/>
            <person name="Barry K.W."/>
            <person name="Spatafora J."/>
            <person name="Grigoriev I.V."/>
            <person name="Martin F.M."/>
            <person name="Pujade-Renaud V."/>
        </authorList>
    </citation>
    <scope>NUCLEOTIDE SEQUENCE [LARGE SCALE GENOMIC DNA]</scope>
    <source>
        <strain evidence="18 19">Philippines</strain>
    </source>
</reference>
<dbReference type="Pfam" id="PF00389">
    <property type="entry name" value="2-Hacid_dh"/>
    <property type="match status" value="1"/>
</dbReference>
<dbReference type="SUPFAM" id="SSF51735">
    <property type="entry name" value="NAD(P)-binding Rossmann-fold domains"/>
    <property type="match status" value="1"/>
</dbReference>
<keyword evidence="19" id="KW-1185">Reference proteome</keyword>
<dbReference type="Gene3D" id="3.30.1330.90">
    <property type="entry name" value="D-3-phosphoglycerate dehydrogenase, domain 3"/>
    <property type="match status" value="1"/>
</dbReference>
<dbReference type="GO" id="GO:0051287">
    <property type="term" value="F:NAD binding"/>
    <property type="evidence" value="ECO:0007669"/>
    <property type="project" value="UniProtKB-UniRule"/>
</dbReference>
<keyword evidence="11 13" id="KW-0718">Serine biosynthesis</keyword>
<dbReference type="SUPFAM" id="SSF55021">
    <property type="entry name" value="ACT-like"/>
    <property type="match status" value="1"/>
</dbReference>
<dbReference type="GO" id="GO:0004617">
    <property type="term" value="F:phosphoglycerate dehydrogenase activity"/>
    <property type="evidence" value="ECO:0007669"/>
    <property type="project" value="UniProtKB-EC"/>
</dbReference>
<dbReference type="InterPro" id="IPR006140">
    <property type="entry name" value="D-isomer_DH_NAD-bd"/>
</dbReference>
<evidence type="ECO:0000313" key="19">
    <source>
        <dbReference type="Proteomes" id="UP000240883"/>
    </source>
</evidence>
<dbReference type="PROSITE" id="PS00670">
    <property type="entry name" value="D_2_HYDROXYACID_DH_2"/>
    <property type="match status" value="1"/>
</dbReference>
<evidence type="ECO:0000259" key="17">
    <source>
        <dbReference type="Pfam" id="PF19304"/>
    </source>
</evidence>
<protein>
    <recommendedName>
        <fullName evidence="5 13">D-3-phosphoglycerate dehydrogenase</fullName>
        <ecNumber evidence="4 13">1.1.1.95</ecNumber>
    </recommendedName>
</protein>
<keyword evidence="8" id="KW-0007">Acetylation</keyword>
<evidence type="ECO:0000256" key="9">
    <source>
        <dbReference type="ARBA" id="ARBA00023002"/>
    </source>
</evidence>
<evidence type="ECO:0000256" key="11">
    <source>
        <dbReference type="ARBA" id="ARBA00023299"/>
    </source>
</evidence>
<dbReference type="PANTHER" id="PTHR42938:SF22">
    <property type="entry name" value="D-3-PHOSPHOGLYCERATE DEHYDROGENASE"/>
    <property type="match status" value="1"/>
</dbReference>
<accession>A0A2T2PD16</accession>
<gene>
    <name evidence="18" type="ORF">BS50DRAFT_480273</name>
</gene>
<dbReference type="EC" id="1.1.1.95" evidence="4 13"/>
<dbReference type="GO" id="GO:0006564">
    <property type="term" value="P:L-serine biosynthetic process"/>
    <property type="evidence" value="ECO:0007669"/>
    <property type="project" value="UniProtKB-KW"/>
</dbReference>
<dbReference type="Pfam" id="PF19304">
    <property type="entry name" value="PGDH_inter"/>
    <property type="match status" value="1"/>
</dbReference>
<keyword evidence="7 13" id="KW-0028">Amino-acid biosynthesis</keyword>
<dbReference type="CDD" id="cd04902">
    <property type="entry name" value="ACT_3PGDH-xct"/>
    <property type="match status" value="1"/>
</dbReference>
<evidence type="ECO:0000259" key="15">
    <source>
        <dbReference type="Pfam" id="PF00389"/>
    </source>
</evidence>
<evidence type="ECO:0000256" key="2">
    <source>
        <dbReference type="ARBA" id="ARBA00005854"/>
    </source>
</evidence>
<dbReference type="EMBL" id="KZ678128">
    <property type="protein sequence ID" value="PSN75552.1"/>
    <property type="molecule type" value="Genomic_DNA"/>
</dbReference>
<feature type="domain" description="D-3-phosphoglycerate dehydrogenase ASB" evidence="17">
    <location>
        <begin position="337"/>
        <end position="456"/>
    </location>
</feature>
<dbReference type="SUPFAM" id="SSF143548">
    <property type="entry name" value="Serine metabolism enzymes domain"/>
    <property type="match status" value="1"/>
</dbReference>
<evidence type="ECO:0000259" key="16">
    <source>
        <dbReference type="Pfam" id="PF02826"/>
    </source>
</evidence>
<feature type="domain" description="D-isomer specific 2-hydroxyacid dehydrogenase catalytic" evidence="15">
    <location>
        <begin position="12"/>
        <end position="325"/>
    </location>
</feature>
<evidence type="ECO:0000256" key="7">
    <source>
        <dbReference type="ARBA" id="ARBA00022605"/>
    </source>
</evidence>
<evidence type="ECO:0000256" key="14">
    <source>
        <dbReference type="SAM" id="MobiDB-lite"/>
    </source>
</evidence>
<dbReference type="Gene3D" id="3.30.70.260">
    <property type="match status" value="1"/>
</dbReference>
<evidence type="ECO:0000256" key="10">
    <source>
        <dbReference type="ARBA" id="ARBA00023027"/>
    </source>
</evidence>
<comment type="similarity">
    <text evidence="2 13">Belongs to the D-isomer specific 2-hydroxyacid dehydrogenase family.</text>
</comment>
<dbReference type="FunFam" id="3.30.70.260:FF:000008">
    <property type="entry name" value="D-3-phosphoglycerate dehydrogenase, chloroplastic"/>
    <property type="match status" value="1"/>
</dbReference>
<organism evidence="18 19">
    <name type="scientific">Corynespora cassiicola Philippines</name>
    <dbReference type="NCBI Taxonomy" id="1448308"/>
    <lineage>
        <taxon>Eukaryota</taxon>
        <taxon>Fungi</taxon>
        <taxon>Dikarya</taxon>
        <taxon>Ascomycota</taxon>
        <taxon>Pezizomycotina</taxon>
        <taxon>Dothideomycetes</taxon>
        <taxon>Pleosporomycetidae</taxon>
        <taxon>Pleosporales</taxon>
        <taxon>Corynesporascaceae</taxon>
        <taxon>Corynespora</taxon>
    </lineage>
</organism>
<dbReference type="AlphaFoldDB" id="A0A2T2PD16"/>
<keyword evidence="10 13" id="KW-0520">NAD</keyword>
<name>A0A2T2PD16_CORCC</name>
<dbReference type="STRING" id="1448308.A0A2T2PD16"/>
<evidence type="ECO:0000256" key="13">
    <source>
        <dbReference type="RuleBase" id="RU363003"/>
    </source>
</evidence>
<dbReference type="Pfam" id="PF02826">
    <property type="entry name" value="2-Hacid_dh_C"/>
    <property type="match status" value="1"/>
</dbReference>
<evidence type="ECO:0000256" key="12">
    <source>
        <dbReference type="ARBA" id="ARBA00048731"/>
    </source>
</evidence>
<dbReference type="UniPathway" id="UPA00135">
    <property type="reaction ID" value="UER00196"/>
</dbReference>
<comment type="pathway">
    <text evidence="1 13">Amino-acid biosynthesis; L-serine biosynthesis; L-serine from 3-phospho-D-glycerate: step 1/3.</text>
</comment>
<dbReference type="PANTHER" id="PTHR42938">
    <property type="entry name" value="FORMATE DEHYDROGENASE 1"/>
    <property type="match status" value="1"/>
</dbReference>
<dbReference type="OrthoDB" id="16820at2759"/>